<dbReference type="InterPro" id="IPR020472">
    <property type="entry name" value="WD40_PAC1"/>
</dbReference>
<feature type="repeat" description="WD" evidence="3">
    <location>
        <begin position="169"/>
        <end position="210"/>
    </location>
</feature>
<keyword evidence="7" id="KW-1185">Reference proteome</keyword>
<dbReference type="PRINTS" id="PR00320">
    <property type="entry name" value="GPROTEINBRPT"/>
</dbReference>
<feature type="compositionally biased region" description="Polar residues" evidence="4">
    <location>
        <begin position="18"/>
        <end position="31"/>
    </location>
</feature>
<evidence type="ECO:0000256" key="1">
    <source>
        <dbReference type="ARBA" id="ARBA00022574"/>
    </source>
</evidence>
<feature type="repeat" description="WD" evidence="3">
    <location>
        <begin position="127"/>
        <end position="168"/>
    </location>
</feature>
<dbReference type="InterPro" id="IPR001680">
    <property type="entry name" value="WD40_rpt"/>
</dbReference>
<dbReference type="InterPro" id="IPR019775">
    <property type="entry name" value="WD40_repeat_CS"/>
</dbReference>
<dbReference type="KEGG" id="asau:88176076"/>
<dbReference type="EMBL" id="CP138900">
    <property type="protein sequence ID" value="WPK27620.1"/>
    <property type="molecule type" value="Genomic_DNA"/>
</dbReference>
<dbReference type="AlphaFoldDB" id="A0AAX4HGE9"/>
<evidence type="ECO:0000259" key="5">
    <source>
        <dbReference type="Pfam" id="PF25175"/>
    </source>
</evidence>
<name>A0AAX4HGE9_9ASCO</name>
<dbReference type="GeneID" id="88176076"/>
<dbReference type="RefSeq" id="XP_062879998.1">
    <property type="nucleotide sequence ID" value="XM_063023928.1"/>
</dbReference>
<feature type="domain" description="WDR5-like beta-propeller" evidence="5">
    <location>
        <begin position="47"/>
        <end position="344"/>
    </location>
</feature>
<dbReference type="GO" id="GO:0042393">
    <property type="term" value="F:histone binding"/>
    <property type="evidence" value="ECO:0007669"/>
    <property type="project" value="TreeGrafter"/>
</dbReference>
<dbReference type="Proteomes" id="UP001338582">
    <property type="component" value="Chromosome 7"/>
</dbReference>
<evidence type="ECO:0000256" key="3">
    <source>
        <dbReference type="PROSITE-ProRule" id="PRU00221"/>
    </source>
</evidence>
<dbReference type="PANTHER" id="PTHR22847">
    <property type="entry name" value="WD40 REPEAT PROTEIN"/>
    <property type="match status" value="1"/>
</dbReference>
<gene>
    <name evidence="6" type="ORF">PUMCH_005016</name>
</gene>
<organism evidence="6 7">
    <name type="scientific">Australozyma saopauloensis</name>
    <dbReference type="NCBI Taxonomy" id="291208"/>
    <lineage>
        <taxon>Eukaryota</taxon>
        <taxon>Fungi</taxon>
        <taxon>Dikarya</taxon>
        <taxon>Ascomycota</taxon>
        <taxon>Saccharomycotina</taxon>
        <taxon>Pichiomycetes</taxon>
        <taxon>Metschnikowiaceae</taxon>
        <taxon>Australozyma</taxon>
    </lineage>
</organism>
<dbReference type="PROSITE" id="PS50294">
    <property type="entry name" value="WD_REPEATS_REGION"/>
    <property type="match status" value="4"/>
</dbReference>
<proteinExistence type="predicted"/>
<protein>
    <recommendedName>
        <fullName evidence="5">WDR5-like beta-propeller domain-containing protein</fullName>
    </recommendedName>
</protein>
<dbReference type="Pfam" id="PF25175">
    <property type="entry name" value="Beta-prop_WDR5"/>
    <property type="match status" value="1"/>
</dbReference>
<sequence>MPELTESPSHKKTRLSADAQSPESSNDATSQPPIYKLKYTISGKNIGSLTTVKISADSKRLAVASSCGTIWVYNLTDNTLCATLTGHSKGVSAIAFSPNDSSILASGSDDLSIRLWNVETQKCLRILKKHTYHVTTLQFNTKGNILVSGAADETIVVWDLAQGNSLRTLSAHSDPVSCISLSPDDSLIASASHDGLMRLFDTETGQCLKTLVYNSTSHGTATASTSDVVNLPISNILFSPNGKYVLSSSLDGIIRLWDYMGNKVVKTYLGPEGAFISKKYNSGACFITKTSNPLVASGSDLLGLILWDLQSKKIVGRLDGDATIIDVATSDGGSILASCALTGTTNVYELI</sequence>
<dbReference type="InterPro" id="IPR059122">
    <property type="entry name" value="Beta-prop_WDR5-like"/>
</dbReference>
<evidence type="ECO:0000256" key="4">
    <source>
        <dbReference type="SAM" id="MobiDB-lite"/>
    </source>
</evidence>
<keyword evidence="2" id="KW-0677">Repeat</keyword>
<feature type="region of interest" description="Disordered" evidence="4">
    <location>
        <begin position="1"/>
        <end position="31"/>
    </location>
</feature>
<dbReference type="PROSITE" id="PS50082">
    <property type="entry name" value="WD_REPEATS_2"/>
    <property type="match status" value="4"/>
</dbReference>
<feature type="repeat" description="WD" evidence="3">
    <location>
        <begin position="233"/>
        <end position="267"/>
    </location>
</feature>
<dbReference type="SMART" id="SM00320">
    <property type="entry name" value="WD40"/>
    <property type="match status" value="6"/>
</dbReference>
<dbReference type="PANTHER" id="PTHR22847:SF637">
    <property type="entry name" value="WD REPEAT DOMAIN 5B"/>
    <property type="match status" value="1"/>
</dbReference>
<evidence type="ECO:0000256" key="2">
    <source>
        <dbReference type="ARBA" id="ARBA00022737"/>
    </source>
</evidence>
<dbReference type="CDD" id="cd00200">
    <property type="entry name" value="WD40"/>
    <property type="match status" value="1"/>
</dbReference>
<accession>A0AAX4HGE9</accession>
<dbReference type="InterPro" id="IPR036322">
    <property type="entry name" value="WD40_repeat_dom_sf"/>
</dbReference>
<dbReference type="PROSITE" id="PS00678">
    <property type="entry name" value="WD_REPEATS_1"/>
    <property type="match status" value="2"/>
</dbReference>
<keyword evidence="1 3" id="KW-0853">WD repeat</keyword>
<dbReference type="GO" id="GO:0048188">
    <property type="term" value="C:Set1C/COMPASS complex"/>
    <property type="evidence" value="ECO:0007669"/>
    <property type="project" value="TreeGrafter"/>
</dbReference>
<feature type="repeat" description="WD" evidence="3">
    <location>
        <begin position="84"/>
        <end position="126"/>
    </location>
</feature>
<reference evidence="6 7" key="1">
    <citation type="submission" date="2023-10" db="EMBL/GenBank/DDBJ databases">
        <title>Draft Genome Sequence of Candida saopaulonensis from a very Premature Infant with Sepsis.</title>
        <authorList>
            <person name="Ning Y."/>
            <person name="Dai R."/>
            <person name="Xiao M."/>
            <person name="Xu Y."/>
            <person name="Yan Q."/>
            <person name="Zhang L."/>
        </authorList>
    </citation>
    <scope>NUCLEOTIDE SEQUENCE [LARGE SCALE GENOMIC DNA]</scope>
    <source>
        <strain evidence="6 7">19XY460</strain>
    </source>
</reference>
<evidence type="ECO:0000313" key="7">
    <source>
        <dbReference type="Proteomes" id="UP001338582"/>
    </source>
</evidence>
<dbReference type="InterPro" id="IPR015943">
    <property type="entry name" value="WD40/YVTN_repeat-like_dom_sf"/>
</dbReference>
<evidence type="ECO:0000313" key="6">
    <source>
        <dbReference type="EMBL" id="WPK27620.1"/>
    </source>
</evidence>
<dbReference type="SUPFAM" id="SSF50978">
    <property type="entry name" value="WD40 repeat-like"/>
    <property type="match status" value="1"/>
</dbReference>
<dbReference type="Gene3D" id="2.130.10.10">
    <property type="entry name" value="YVTN repeat-like/Quinoprotein amine dehydrogenase"/>
    <property type="match status" value="1"/>
</dbReference>